<proteinExistence type="predicted"/>
<reference evidence="1 2" key="1">
    <citation type="journal article" date="2020" name="Nature">
        <title>Six reference-quality genomes reveal evolution of bat adaptations.</title>
        <authorList>
            <person name="Jebb D."/>
            <person name="Huang Z."/>
            <person name="Pippel M."/>
            <person name="Hughes G.M."/>
            <person name="Lavrichenko K."/>
            <person name="Devanna P."/>
            <person name="Winkler S."/>
            <person name="Jermiin L.S."/>
            <person name="Skirmuntt E.C."/>
            <person name="Katzourakis A."/>
            <person name="Burkitt-Gray L."/>
            <person name="Ray D.A."/>
            <person name="Sullivan K.A.M."/>
            <person name="Roscito J.G."/>
            <person name="Kirilenko B.M."/>
            <person name="Davalos L.M."/>
            <person name="Corthals A.P."/>
            <person name="Power M.L."/>
            <person name="Jones G."/>
            <person name="Ransome R.D."/>
            <person name="Dechmann D.K.N."/>
            <person name="Locatelli A.G."/>
            <person name="Puechmaille S.J."/>
            <person name="Fedrigo O."/>
            <person name="Jarvis E.D."/>
            <person name="Hiller M."/>
            <person name="Vernes S.C."/>
            <person name="Myers E.W."/>
            <person name="Teeling E.C."/>
        </authorList>
    </citation>
    <scope>NUCLEOTIDE SEQUENCE [LARGE SCALE GENOMIC DNA]</scope>
    <source>
        <strain evidence="1">MPipKuh1</strain>
        <tissue evidence="1">Flight muscle</tissue>
    </source>
</reference>
<comment type="caution">
    <text evidence="1">The sequence shown here is derived from an EMBL/GenBank/DDBJ whole genome shotgun (WGS) entry which is preliminary data.</text>
</comment>
<gene>
    <name evidence="1" type="ORF">mPipKuh1_008988</name>
</gene>
<accession>A0A7J8A8Z5</accession>
<dbReference type="AlphaFoldDB" id="A0A7J8A8Z5"/>
<dbReference type="Proteomes" id="UP000558488">
    <property type="component" value="Unassembled WGS sequence"/>
</dbReference>
<evidence type="ECO:0000313" key="2">
    <source>
        <dbReference type="Proteomes" id="UP000558488"/>
    </source>
</evidence>
<evidence type="ECO:0000313" key="1">
    <source>
        <dbReference type="EMBL" id="KAF6382636.1"/>
    </source>
</evidence>
<dbReference type="EMBL" id="JACAGB010000002">
    <property type="protein sequence ID" value="KAF6382636.1"/>
    <property type="molecule type" value="Genomic_DNA"/>
</dbReference>
<keyword evidence="2" id="KW-1185">Reference proteome</keyword>
<sequence>MASYLHGILVSFLINAHISWQAMHSLRFIHACCNIKPDHRTQTQVNKVKFAHAQAYDTRVPWQASREWTLAAVLAWEGTGCQGRRFLRNEGLSHIAGMTEERVEGEEEGQWRSEAVNTNQFQF</sequence>
<protein>
    <submittedName>
        <fullName evidence="1">Uncharacterized protein</fullName>
    </submittedName>
</protein>
<organism evidence="1 2">
    <name type="scientific">Pipistrellus kuhlii</name>
    <name type="common">Kuhl's pipistrelle</name>
    <dbReference type="NCBI Taxonomy" id="59472"/>
    <lineage>
        <taxon>Eukaryota</taxon>
        <taxon>Metazoa</taxon>
        <taxon>Chordata</taxon>
        <taxon>Craniata</taxon>
        <taxon>Vertebrata</taxon>
        <taxon>Euteleostomi</taxon>
        <taxon>Mammalia</taxon>
        <taxon>Eutheria</taxon>
        <taxon>Laurasiatheria</taxon>
        <taxon>Chiroptera</taxon>
        <taxon>Yangochiroptera</taxon>
        <taxon>Vespertilionidae</taxon>
        <taxon>Pipistrellus</taxon>
    </lineage>
</organism>
<name>A0A7J8A8Z5_PIPKU</name>